<dbReference type="InterPro" id="IPR036390">
    <property type="entry name" value="WH_DNA-bd_sf"/>
</dbReference>
<dbReference type="NCBIfam" id="TIGR00281">
    <property type="entry name" value="SMC-Scp complex subunit ScpB"/>
    <property type="match status" value="1"/>
</dbReference>
<dbReference type="Pfam" id="PF04079">
    <property type="entry name" value="SMC_ScpB"/>
    <property type="match status" value="1"/>
</dbReference>
<keyword evidence="7" id="KW-1185">Reference proteome</keyword>
<protein>
    <submittedName>
        <fullName evidence="6">Segregation and condensation protein B</fullName>
    </submittedName>
</protein>
<dbReference type="PANTHER" id="PTHR34298">
    <property type="entry name" value="SEGREGATION AND CONDENSATION PROTEIN B"/>
    <property type="match status" value="1"/>
</dbReference>
<dbReference type="Proteomes" id="UP000630353">
    <property type="component" value="Unassembled WGS sequence"/>
</dbReference>
<feature type="region of interest" description="Disordered" evidence="5">
    <location>
        <begin position="197"/>
        <end position="224"/>
    </location>
</feature>
<organism evidence="6 7">
    <name type="scientific">Thalassobaculum fulvum</name>
    <dbReference type="NCBI Taxonomy" id="1633335"/>
    <lineage>
        <taxon>Bacteria</taxon>
        <taxon>Pseudomonadati</taxon>
        <taxon>Pseudomonadota</taxon>
        <taxon>Alphaproteobacteria</taxon>
        <taxon>Rhodospirillales</taxon>
        <taxon>Thalassobaculaceae</taxon>
        <taxon>Thalassobaculum</taxon>
    </lineage>
</organism>
<evidence type="ECO:0000256" key="2">
    <source>
        <dbReference type="ARBA" id="ARBA00022618"/>
    </source>
</evidence>
<evidence type="ECO:0000313" key="6">
    <source>
        <dbReference type="EMBL" id="GHD48243.1"/>
    </source>
</evidence>
<evidence type="ECO:0000256" key="1">
    <source>
        <dbReference type="ARBA" id="ARBA00022490"/>
    </source>
</evidence>
<dbReference type="GO" id="GO:0051301">
    <property type="term" value="P:cell division"/>
    <property type="evidence" value="ECO:0007669"/>
    <property type="project" value="UniProtKB-KW"/>
</dbReference>
<evidence type="ECO:0000256" key="3">
    <source>
        <dbReference type="ARBA" id="ARBA00022829"/>
    </source>
</evidence>
<accession>A0A919CPB7</accession>
<keyword evidence="1" id="KW-0963">Cytoplasm</keyword>
<dbReference type="PANTHER" id="PTHR34298:SF2">
    <property type="entry name" value="SEGREGATION AND CONDENSATION PROTEIN B"/>
    <property type="match status" value="1"/>
</dbReference>
<dbReference type="SUPFAM" id="SSF46785">
    <property type="entry name" value="Winged helix' DNA-binding domain"/>
    <property type="match status" value="2"/>
</dbReference>
<dbReference type="RefSeq" id="WP_189988768.1">
    <property type="nucleotide sequence ID" value="NZ_BMZS01000004.1"/>
</dbReference>
<dbReference type="Gene3D" id="1.10.10.10">
    <property type="entry name" value="Winged helix-like DNA-binding domain superfamily/Winged helix DNA-binding domain"/>
    <property type="match status" value="2"/>
</dbReference>
<dbReference type="AlphaFoldDB" id="A0A919CPB7"/>
<reference evidence="6" key="1">
    <citation type="journal article" date="2014" name="Int. J. Syst. Evol. Microbiol.">
        <title>Complete genome sequence of Corynebacterium casei LMG S-19264T (=DSM 44701T), isolated from a smear-ripened cheese.</title>
        <authorList>
            <consortium name="US DOE Joint Genome Institute (JGI-PGF)"/>
            <person name="Walter F."/>
            <person name="Albersmeier A."/>
            <person name="Kalinowski J."/>
            <person name="Ruckert C."/>
        </authorList>
    </citation>
    <scope>NUCLEOTIDE SEQUENCE</scope>
    <source>
        <strain evidence="6">KCTC 42651</strain>
    </source>
</reference>
<gene>
    <name evidence="6" type="ORF">GCM10017083_19090</name>
</gene>
<keyword evidence="2" id="KW-0132">Cell division</keyword>
<name>A0A919CPB7_9PROT</name>
<dbReference type="InterPro" id="IPR036388">
    <property type="entry name" value="WH-like_DNA-bd_sf"/>
</dbReference>
<evidence type="ECO:0000256" key="4">
    <source>
        <dbReference type="ARBA" id="ARBA00023306"/>
    </source>
</evidence>
<feature type="compositionally biased region" description="Acidic residues" evidence="5">
    <location>
        <begin position="202"/>
        <end position="224"/>
    </location>
</feature>
<reference evidence="6" key="2">
    <citation type="submission" date="2020-09" db="EMBL/GenBank/DDBJ databases">
        <authorList>
            <person name="Sun Q."/>
            <person name="Kim S."/>
        </authorList>
    </citation>
    <scope>NUCLEOTIDE SEQUENCE</scope>
    <source>
        <strain evidence="6">KCTC 42651</strain>
    </source>
</reference>
<dbReference type="PIRSF" id="PIRSF019345">
    <property type="entry name" value="ScpB"/>
    <property type="match status" value="1"/>
</dbReference>
<evidence type="ECO:0000256" key="5">
    <source>
        <dbReference type="SAM" id="MobiDB-lite"/>
    </source>
</evidence>
<dbReference type="EMBL" id="BMZS01000004">
    <property type="protein sequence ID" value="GHD48243.1"/>
    <property type="molecule type" value="Genomic_DNA"/>
</dbReference>
<keyword evidence="4" id="KW-0131">Cell cycle</keyword>
<proteinExistence type="predicted"/>
<sequence length="224" mass="24969">MTDAASDMPDLLTAEERRRWTRFVEAVLFASADPVDEAVLRQRVPEPIDLTQILAELSEAYAERGVNLVRHGNRWSFRTAPDLGAMLRTEQSVRRKLSRAAVETLAIIAYHQPVTRGEIEEIRGVALSKGTLDTLLEAGWIRPRGRRDTPGRPLQWGTSAGFLDHFGLGDIKELPGLEELKAMGLLERRAGLTSIAMQQDDLLGEPEEEAEQLDFLPDDGAEDE</sequence>
<comment type="caution">
    <text evidence="6">The sequence shown here is derived from an EMBL/GenBank/DDBJ whole genome shotgun (WGS) entry which is preliminary data.</text>
</comment>
<evidence type="ECO:0000313" key="7">
    <source>
        <dbReference type="Proteomes" id="UP000630353"/>
    </source>
</evidence>
<dbReference type="InterPro" id="IPR005234">
    <property type="entry name" value="ScpB_csome_segregation"/>
</dbReference>
<keyword evidence="3" id="KW-0159">Chromosome partition</keyword>
<dbReference type="GO" id="GO:0051304">
    <property type="term" value="P:chromosome separation"/>
    <property type="evidence" value="ECO:0007669"/>
    <property type="project" value="InterPro"/>
</dbReference>